<evidence type="ECO:0000313" key="7">
    <source>
        <dbReference type="Proteomes" id="UP000017090"/>
    </source>
</evidence>
<feature type="transmembrane region" description="Helical" evidence="5">
    <location>
        <begin position="296"/>
        <end position="313"/>
    </location>
</feature>
<keyword evidence="7" id="KW-1185">Reference proteome</keyword>
<dbReference type="STRING" id="1111454.HMPREF1250_1939"/>
<dbReference type="PANTHER" id="PTHR47704:SF1">
    <property type="entry name" value="POTASSIUM TRANSPORTER KIMA"/>
    <property type="match status" value="1"/>
</dbReference>
<dbReference type="AlphaFoldDB" id="U7URN8"/>
<evidence type="ECO:0000256" key="4">
    <source>
        <dbReference type="ARBA" id="ARBA00023136"/>
    </source>
</evidence>
<comment type="caution">
    <text evidence="6">The sequence shown here is derived from an EMBL/GenBank/DDBJ whole genome shotgun (WGS) entry which is preliminary data.</text>
</comment>
<dbReference type="EMBL" id="AWXA01000007">
    <property type="protein sequence ID" value="ERT61995.1"/>
    <property type="molecule type" value="Genomic_DNA"/>
</dbReference>
<evidence type="ECO:0000256" key="3">
    <source>
        <dbReference type="ARBA" id="ARBA00022989"/>
    </source>
</evidence>
<feature type="transmembrane region" description="Helical" evidence="5">
    <location>
        <begin position="404"/>
        <end position="424"/>
    </location>
</feature>
<sequence>MLKNLHRILIGRPLSSADLKGEALPKWKALPIFSSDALSSVGYGPEQIAIILAAASLYAYFSWIVIAITILLAVVATSYSQVIKVHPEGGGSYAVAKEYLGRTPALIAGAALLADYTLTVAVSVSSGTAAFVSAFPALLPYAMAINLFVLFCLLMLINLRGVRESSTVFVWPTYAFVFGMLVLIGCGLYQLSSGAAVPATVESVTPAISNVTIFYLLHAFANGCSSMTGVEAISNGVSVFKKPQDTNAIKTTVYMAVLLGIMLLGISYLTLTHHLLPMENTTLLSTLAKSIFGQTIFYYFIQIATMLILYLAANTSYNGLPPLLSLMADDGYVPRYLRNRGDRLSYDNSIIFLTIAAAALLYLFHGNVDHLISLYALGVFISFTIAQLGLVVHRFKTRTKGWQLGALINAFGASITFTVIVIIILTKFLYGAWIIMVFIPFAVYIFTKIRSHYDDVKAQLLLTDAEYAEVKEKELGKNYIIIPLDSPTRTIVRTLRYAKIIDNGNHHISAVHINTNEEYAARVKQVWHDLEPDLPLTLIAS</sequence>
<dbReference type="RefSeq" id="WP_023052891.1">
    <property type="nucleotide sequence ID" value="NZ_AWXA01000007.1"/>
</dbReference>
<feature type="transmembrane region" description="Helical" evidence="5">
    <location>
        <begin position="138"/>
        <end position="157"/>
    </location>
</feature>
<dbReference type="InterPro" id="IPR002293">
    <property type="entry name" value="AA/rel_permease1"/>
</dbReference>
<dbReference type="GO" id="GO:0016020">
    <property type="term" value="C:membrane"/>
    <property type="evidence" value="ECO:0007669"/>
    <property type="project" value="UniProtKB-SubCell"/>
</dbReference>
<dbReference type="InterPro" id="IPR053153">
    <property type="entry name" value="APC_K+_Transporter"/>
</dbReference>
<keyword evidence="4 5" id="KW-0472">Membrane</keyword>
<keyword evidence="3 5" id="KW-1133">Transmembrane helix</keyword>
<protein>
    <submittedName>
        <fullName evidence="6">Amino acid permease</fullName>
    </submittedName>
</protein>
<feature type="transmembrane region" description="Helical" evidence="5">
    <location>
        <begin position="48"/>
        <end position="75"/>
    </location>
</feature>
<keyword evidence="2 5" id="KW-0812">Transmembrane</keyword>
<organism evidence="6 7">
    <name type="scientific">Megasphaera vaginalis</name>
    <name type="common">ex Srinivasan et al. 2021</name>
    <dbReference type="NCBI Taxonomy" id="1111454"/>
    <lineage>
        <taxon>Bacteria</taxon>
        <taxon>Bacillati</taxon>
        <taxon>Bacillota</taxon>
        <taxon>Negativicutes</taxon>
        <taxon>Veillonellales</taxon>
        <taxon>Veillonellaceae</taxon>
        <taxon>Megasphaera</taxon>
    </lineage>
</organism>
<feature type="transmembrane region" description="Helical" evidence="5">
    <location>
        <begin position="253"/>
        <end position="276"/>
    </location>
</feature>
<evidence type="ECO:0000256" key="5">
    <source>
        <dbReference type="SAM" id="Phobius"/>
    </source>
</evidence>
<evidence type="ECO:0000313" key="6">
    <source>
        <dbReference type="EMBL" id="ERT61995.1"/>
    </source>
</evidence>
<dbReference type="PANTHER" id="PTHR47704">
    <property type="entry name" value="POTASSIUM TRANSPORTER KIMA"/>
    <property type="match status" value="1"/>
</dbReference>
<feature type="transmembrane region" description="Helical" evidence="5">
    <location>
        <begin position="344"/>
        <end position="365"/>
    </location>
</feature>
<dbReference type="Gene3D" id="1.20.1740.10">
    <property type="entry name" value="Amino acid/polyamine transporter I"/>
    <property type="match status" value="1"/>
</dbReference>
<dbReference type="Proteomes" id="UP000017090">
    <property type="component" value="Unassembled WGS sequence"/>
</dbReference>
<feature type="transmembrane region" description="Helical" evidence="5">
    <location>
        <begin position="212"/>
        <end position="233"/>
    </location>
</feature>
<evidence type="ECO:0000256" key="1">
    <source>
        <dbReference type="ARBA" id="ARBA00004141"/>
    </source>
</evidence>
<comment type="subcellular location">
    <subcellularLocation>
        <location evidence="1">Membrane</location>
        <topology evidence="1">Multi-pass membrane protein</topology>
    </subcellularLocation>
</comment>
<dbReference type="eggNOG" id="COG0531">
    <property type="taxonomic scope" value="Bacteria"/>
</dbReference>
<reference evidence="6 7" key="1">
    <citation type="submission" date="2013-09" db="EMBL/GenBank/DDBJ databases">
        <authorList>
            <person name="Durkin A.S."/>
            <person name="Haft D.R."/>
            <person name="McCorrison J."/>
            <person name="Torralba M."/>
            <person name="Gillis M."/>
            <person name="Haft D.H."/>
            <person name="Methe B."/>
            <person name="Sutton G."/>
            <person name="Nelson K.E."/>
        </authorList>
    </citation>
    <scope>NUCLEOTIDE SEQUENCE [LARGE SCALE GENOMIC DNA]</scope>
    <source>
        <strain evidence="6 7">BV3C16-1</strain>
    </source>
</reference>
<proteinExistence type="predicted"/>
<dbReference type="Pfam" id="PF13520">
    <property type="entry name" value="AA_permease_2"/>
    <property type="match status" value="1"/>
</dbReference>
<feature type="transmembrane region" description="Helical" evidence="5">
    <location>
        <begin position="371"/>
        <end position="392"/>
    </location>
</feature>
<accession>U7URN8</accession>
<name>U7URN8_9FIRM</name>
<evidence type="ECO:0000256" key="2">
    <source>
        <dbReference type="ARBA" id="ARBA00022692"/>
    </source>
</evidence>
<dbReference type="PATRIC" id="fig|1111454.3.peg.275"/>
<dbReference type="GO" id="GO:0022857">
    <property type="term" value="F:transmembrane transporter activity"/>
    <property type="evidence" value="ECO:0007669"/>
    <property type="project" value="InterPro"/>
</dbReference>
<feature type="transmembrane region" description="Helical" evidence="5">
    <location>
        <begin position="169"/>
        <end position="192"/>
    </location>
</feature>
<gene>
    <name evidence="6" type="ORF">HMPREF1250_1939</name>
</gene>
<feature type="transmembrane region" description="Helical" evidence="5">
    <location>
        <begin position="430"/>
        <end position="447"/>
    </location>
</feature>